<name>A0A5C6NQ79_9TELE</name>
<keyword evidence="2" id="KW-1185">Reference proteome</keyword>
<gene>
    <name evidence="1" type="ORF">D4764_19G0000880</name>
</gene>
<evidence type="ECO:0000313" key="1">
    <source>
        <dbReference type="EMBL" id="TWW68290.1"/>
    </source>
</evidence>
<comment type="caution">
    <text evidence="1">The sequence shown here is derived from an EMBL/GenBank/DDBJ whole genome shotgun (WGS) entry which is preliminary data.</text>
</comment>
<sequence>MFMATEDSVSSSVMLPQLQQLAGFAAPAKLPKISLDQQPTGCTMHLLWAPPQRRKYAAPQQLLLRRYSPSAAENADKLLSLPGLGSAVDLMEDLLGSG</sequence>
<reference evidence="1 2" key="1">
    <citation type="submission" date="2019-04" db="EMBL/GenBank/DDBJ databases">
        <title>Chromosome genome assembly for Takifugu flavidus.</title>
        <authorList>
            <person name="Xiao S."/>
        </authorList>
    </citation>
    <scope>NUCLEOTIDE SEQUENCE [LARGE SCALE GENOMIC DNA]</scope>
    <source>
        <strain evidence="1">HTHZ2018</strain>
        <tissue evidence="1">Muscle</tissue>
    </source>
</reference>
<organism evidence="1 2">
    <name type="scientific">Takifugu flavidus</name>
    <name type="common">sansaifugu</name>
    <dbReference type="NCBI Taxonomy" id="433684"/>
    <lineage>
        <taxon>Eukaryota</taxon>
        <taxon>Metazoa</taxon>
        <taxon>Chordata</taxon>
        <taxon>Craniata</taxon>
        <taxon>Vertebrata</taxon>
        <taxon>Euteleostomi</taxon>
        <taxon>Actinopterygii</taxon>
        <taxon>Neopterygii</taxon>
        <taxon>Teleostei</taxon>
        <taxon>Neoteleostei</taxon>
        <taxon>Acanthomorphata</taxon>
        <taxon>Eupercaria</taxon>
        <taxon>Tetraodontiformes</taxon>
        <taxon>Tetradontoidea</taxon>
        <taxon>Tetraodontidae</taxon>
        <taxon>Takifugu</taxon>
    </lineage>
</organism>
<protein>
    <submittedName>
        <fullName evidence="1">Uncharacterized protein</fullName>
    </submittedName>
</protein>
<dbReference type="AlphaFoldDB" id="A0A5C6NQ79"/>
<dbReference type="Proteomes" id="UP000324091">
    <property type="component" value="Chromosome 19"/>
</dbReference>
<proteinExistence type="predicted"/>
<evidence type="ECO:0000313" key="2">
    <source>
        <dbReference type="Proteomes" id="UP000324091"/>
    </source>
</evidence>
<accession>A0A5C6NQ79</accession>
<dbReference type="EMBL" id="RHFK02000011">
    <property type="protein sequence ID" value="TWW68290.1"/>
    <property type="molecule type" value="Genomic_DNA"/>
</dbReference>